<dbReference type="PANTHER" id="PTHR22796">
    <property type="entry name" value="URG4-RELATED"/>
    <property type="match status" value="1"/>
</dbReference>
<proteinExistence type="predicted"/>
<dbReference type="InterPro" id="IPR027417">
    <property type="entry name" value="P-loop_NTPase"/>
</dbReference>
<dbReference type="OrthoDB" id="1597724at2759"/>
<accession>X6PCD8</accession>
<comment type="caution">
    <text evidence="2">The sequence shown here is derived from an EMBL/GenBank/DDBJ whole genome shotgun (WGS) entry which is preliminary data.</text>
</comment>
<sequence length="338" mass="38903">MQSQKFKICDLQQGEMLYVLEDVLSERNRVFFIKEREERKKLKKQYEKEGNIDKKEKLRQDIEQLTKVIEENQITVYDLFKDAIAMTDFIEKYKSLPDNHWEAISFETQTILTEFSRRVYNFARRLFETGIPVEFCDGNQGRMSDKMIDNVFVCKTKANKQVVSVAVAGPQSSGKSTLLRHLFGIDARASAGRTTKGINCCRIDCDDKEIILVDSEGVGAPELISEQKESDSGTKKDNKIMLGALASSRVFILNFMRSGKFAQCLDVILWAYEKLNLGEQKGRSLSSIKFVFVIRDVSEYNNDGWLDSQKAEIRNYLEESLKNSPKYVDSKKNIRIED</sequence>
<keyword evidence="3" id="KW-1185">Reference proteome</keyword>
<feature type="non-terminal residue" evidence="2">
    <location>
        <position position="338"/>
    </location>
</feature>
<evidence type="ECO:0000313" key="3">
    <source>
        <dbReference type="Proteomes" id="UP000023152"/>
    </source>
</evidence>
<name>X6PCD8_RETFI</name>
<dbReference type="PANTHER" id="PTHR22796:SF1">
    <property type="entry name" value="VWFA DOMAIN-CONTAINING PROTEIN"/>
    <property type="match status" value="1"/>
</dbReference>
<dbReference type="Gene3D" id="3.40.50.300">
    <property type="entry name" value="P-loop containing nucleotide triphosphate hydrolases"/>
    <property type="match status" value="1"/>
</dbReference>
<dbReference type="SUPFAM" id="SSF52540">
    <property type="entry name" value="P-loop containing nucleoside triphosphate hydrolases"/>
    <property type="match status" value="1"/>
</dbReference>
<feature type="domain" description="VLIG-type G" evidence="1">
    <location>
        <begin position="35"/>
        <end position="277"/>
    </location>
</feature>
<dbReference type="GO" id="GO:0005525">
    <property type="term" value="F:GTP binding"/>
    <property type="evidence" value="ECO:0007669"/>
    <property type="project" value="InterPro"/>
</dbReference>
<evidence type="ECO:0000259" key="1">
    <source>
        <dbReference type="Pfam" id="PF25683"/>
    </source>
</evidence>
<protein>
    <submittedName>
        <fullName evidence="2">Very large inducible GTPase 1</fullName>
    </submittedName>
</protein>
<dbReference type="EMBL" id="ASPP01000917">
    <property type="protein sequence ID" value="ETO36190.1"/>
    <property type="molecule type" value="Genomic_DNA"/>
</dbReference>
<evidence type="ECO:0000313" key="2">
    <source>
        <dbReference type="EMBL" id="ETO36190.1"/>
    </source>
</evidence>
<gene>
    <name evidence="2" type="ORF">RFI_00872</name>
</gene>
<dbReference type="Proteomes" id="UP000023152">
    <property type="component" value="Unassembled WGS sequence"/>
</dbReference>
<reference evidence="2 3" key="1">
    <citation type="journal article" date="2013" name="Curr. Biol.">
        <title>The Genome of the Foraminiferan Reticulomyxa filosa.</title>
        <authorList>
            <person name="Glockner G."/>
            <person name="Hulsmann N."/>
            <person name="Schleicher M."/>
            <person name="Noegel A.A."/>
            <person name="Eichinger L."/>
            <person name="Gallinger C."/>
            <person name="Pawlowski J."/>
            <person name="Sierra R."/>
            <person name="Euteneuer U."/>
            <person name="Pillet L."/>
            <person name="Moustafa A."/>
            <person name="Platzer M."/>
            <person name="Groth M."/>
            <person name="Szafranski K."/>
            <person name="Schliwa M."/>
        </authorList>
    </citation>
    <scope>NUCLEOTIDE SEQUENCE [LARGE SCALE GENOMIC DNA]</scope>
</reference>
<dbReference type="InterPro" id="IPR030383">
    <property type="entry name" value="G_VLIG_dom"/>
</dbReference>
<organism evidence="2 3">
    <name type="scientific">Reticulomyxa filosa</name>
    <dbReference type="NCBI Taxonomy" id="46433"/>
    <lineage>
        <taxon>Eukaryota</taxon>
        <taxon>Sar</taxon>
        <taxon>Rhizaria</taxon>
        <taxon>Retaria</taxon>
        <taxon>Foraminifera</taxon>
        <taxon>Monothalamids</taxon>
        <taxon>Reticulomyxidae</taxon>
        <taxon>Reticulomyxa</taxon>
    </lineage>
</organism>
<dbReference type="AlphaFoldDB" id="X6PCD8"/>
<dbReference type="Pfam" id="PF25683">
    <property type="entry name" value="URGCP_GTPase"/>
    <property type="match status" value="1"/>
</dbReference>